<accession>A0A0T9RBJ1</accession>
<evidence type="ECO:0000313" key="4">
    <source>
        <dbReference type="Proteomes" id="UP000038204"/>
    </source>
</evidence>
<keyword evidence="3" id="KW-1185">Reference proteome</keyword>
<dbReference type="Proteomes" id="UP000038204">
    <property type="component" value="Unassembled WGS sequence"/>
</dbReference>
<evidence type="ECO:0000313" key="1">
    <source>
        <dbReference type="EMBL" id="AHK21921.1"/>
    </source>
</evidence>
<dbReference type="RefSeq" id="WP_025381462.1">
    <property type="nucleotide sequence ID" value="NZ_CABIIH010000308.1"/>
</dbReference>
<gene>
    <name evidence="1" type="ORF">BF17_04360</name>
    <name evidence="2" type="ORF">ERS008667_03700</name>
</gene>
<dbReference type="KEGG" id="ysi:BF17_04360"/>
<protein>
    <submittedName>
        <fullName evidence="2">Uncharacterized protein</fullName>
    </submittedName>
</protein>
<name>A0A0T9RBJ1_9GAMM</name>
<dbReference type="GeneID" id="96662870"/>
<dbReference type="EMBL" id="CP007230">
    <property type="protein sequence ID" value="AHK21921.1"/>
    <property type="molecule type" value="Genomic_DNA"/>
</dbReference>
<evidence type="ECO:0000313" key="3">
    <source>
        <dbReference type="Proteomes" id="UP000019439"/>
    </source>
</evidence>
<dbReference type="AlphaFoldDB" id="A0A0T9RBJ1"/>
<proteinExistence type="predicted"/>
<evidence type="ECO:0000313" key="2">
    <source>
        <dbReference type="EMBL" id="CNI54578.1"/>
    </source>
</evidence>
<organism evidence="2 4">
    <name type="scientific">Yersinia similis</name>
    <dbReference type="NCBI Taxonomy" id="367190"/>
    <lineage>
        <taxon>Bacteria</taxon>
        <taxon>Pseudomonadati</taxon>
        <taxon>Pseudomonadota</taxon>
        <taxon>Gammaproteobacteria</taxon>
        <taxon>Enterobacterales</taxon>
        <taxon>Yersiniaceae</taxon>
        <taxon>Yersinia</taxon>
    </lineage>
</organism>
<reference evidence="1 3" key="1">
    <citation type="journal article" date="2014" name="Genome Announc.">
        <title>Genome Sequence of Yersinia similis Y228T, a Member of the Yersinia pseudotuberculosis Complex.</title>
        <authorList>
            <person name="Sprague L.D."/>
            <person name="Neubauer H."/>
        </authorList>
    </citation>
    <scope>NUCLEOTIDE SEQUENCE [LARGE SCALE GENOMIC DNA]</scope>
    <source>
        <strain evidence="1 3">228</strain>
    </source>
</reference>
<sequence length="73" mass="8084">MHNLTRRTYQLPLDPQTHAVMTADLLACAYQLSLNGDDSTTCFIESLIAVAAERAKNLADMLEVGAIREVRHV</sequence>
<dbReference type="PATRIC" id="fig|367190.3.peg.808"/>
<dbReference type="EMBL" id="CQBK01000036">
    <property type="protein sequence ID" value="CNI54578.1"/>
    <property type="molecule type" value="Genomic_DNA"/>
</dbReference>
<dbReference type="Proteomes" id="UP000019439">
    <property type="component" value="Chromosome"/>
</dbReference>
<reference evidence="2 4" key="2">
    <citation type="submission" date="2015-03" db="EMBL/GenBank/DDBJ databases">
        <authorList>
            <person name="Murphy D."/>
        </authorList>
    </citation>
    <scope>NUCLEOTIDE SEQUENCE [LARGE SCALE GENOMIC DNA]</scope>
    <source>
        <strain evidence="2 4">Y233</strain>
    </source>
</reference>